<dbReference type="Pfam" id="PF05336">
    <property type="entry name" value="rhaM"/>
    <property type="match status" value="1"/>
</dbReference>
<dbReference type="PANTHER" id="PTHR34389:SF2">
    <property type="entry name" value="L-RHAMNOSE MUTAROTASE"/>
    <property type="match status" value="1"/>
</dbReference>
<protein>
    <submittedName>
        <fullName evidence="1">Uncharacterized protein</fullName>
    </submittedName>
</protein>
<dbReference type="PANTHER" id="PTHR34389">
    <property type="entry name" value="L-RHAMNOSE MUTAROTASE"/>
    <property type="match status" value="1"/>
</dbReference>
<reference evidence="1 2" key="1">
    <citation type="submission" date="2016-05" db="EMBL/GenBank/DDBJ databases">
        <title>Non-Contiguous Finished Genome Sequence of Streptomyces parvulus 2297 Integrated Site-Specifically with Actinophage R4.</title>
        <authorList>
            <person name="Nishizawa T."/>
            <person name="Miura T."/>
            <person name="Harada C."/>
            <person name="Guo Y."/>
            <person name="Narisawa K."/>
            <person name="Ohta H."/>
            <person name="Takahashi H."/>
            <person name="Shirai M."/>
        </authorList>
    </citation>
    <scope>NUCLEOTIDE SEQUENCE [LARGE SCALE GENOMIC DNA]</scope>
    <source>
        <strain evidence="1 2">2297</strain>
    </source>
</reference>
<evidence type="ECO:0000313" key="1">
    <source>
        <dbReference type="EMBL" id="ANJ11226.1"/>
    </source>
</evidence>
<proteinExistence type="predicted"/>
<dbReference type="EMBL" id="CP015866">
    <property type="protein sequence ID" value="ANJ11226.1"/>
    <property type="molecule type" value="Genomic_DNA"/>
</dbReference>
<dbReference type="GO" id="GO:0016857">
    <property type="term" value="F:racemase and epimerase activity, acting on carbohydrates and derivatives"/>
    <property type="evidence" value="ECO:0007669"/>
    <property type="project" value="InterPro"/>
</dbReference>
<evidence type="ECO:0000313" key="2">
    <source>
        <dbReference type="Proteomes" id="UP000078468"/>
    </source>
</evidence>
<gene>
    <name evidence="1" type="ORF">Spa2297_32075</name>
</gene>
<dbReference type="SUPFAM" id="SSF54909">
    <property type="entry name" value="Dimeric alpha+beta barrel"/>
    <property type="match status" value="1"/>
</dbReference>
<dbReference type="Proteomes" id="UP000078468">
    <property type="component" value="Chromosome"/>
</dbReference>
<dbReference type="AlphaFoldDB" id="A0A191V883"/>
<dbReference type="RefSeq" id="WP_064731554.1">
    <property type="nucleotide sequence ID" value="NZ_BMRX01000004.1"/>
</dbReference>
<dbReference type="GeneID" id="91309557"/>
<organism evidence="1 2">
    <name type="scientific">Streptomyces parvulus</name>
    <dbReference type="NCBI Taxonomy" id="146923"/>
    <lineage>
        <taxon>Bacteria</taxon>
        <taxon>Bacillati</taxon>
        <taxon>Actinomycetota</taxon>
        <taxon>Actinomycetes</taxon>
        <taxon>Kitasatosporales</taxon>
        <taxon>Streptomycetaceae</taxon>
        <taxon>Streptomyces</taxon>
    </lineage>
</organism>
<dbReference type="KEGG" id="spav:Spa2297_32075"/>
<dbReference type="InterPro" id="IPR011008">
    <property type="entry name" value="Dimeric_a/b-barrel"/>
</dbReference>
<name>A0A191V883_9ACTN</name>
<sequence>MPAPRPPRRVASVIRLRPEHAETYRTLHRAVPQPVLDTLSRAHVTNYSIFLREDTLFAYYEYTGDDYEADMAAIADDPQTRRWWTLTDPCQQPLDSARPGERWVSGEELFHLD</sequence>
<dbReference type="Gene3D" id="3.30.70.100">
    <property type="match status" value="1"/>
</dbReference>
<dbReference type="InterPro" id="IPR008000">
    <property type="entry name" value="Rham/fucose_mutarotase"/>
</dbReference>
<accession>A0A191V883</accession>